<protein>
    <submittedName>
        <fullName evidence="3">Uncharacterized protein</fullName>
    </submittedName>
</protein>
<sequence length="607" mass="67684">MVVTPPYLYEATPRYNEHDPFNGFDPKAITRASREIPPRAKKQEGPLINFNRHPDSYLVLPYGNTDAKQMNPRTKSAIKWVRWIQLLLRQLQLVGAIGLLICTICIRGTADTEGWIIRIPPGADIAVTTYAVYHLFRPAKGRTPASSASYHFFALVLDAGFVPFYVFTALMSNNNRVKDVGADGRWRTYFSSDEATMKVLTATWLTAISVAGLHLVSFFLDVWLVIIFRRISDLPPDMNPLEDNLTSRRSTKHKYKSSDASDMTLNEKRASASTMSVSMEGSTRESQLYDPLVSETRPVSFFDTRAGSVSNLSAQNPASPRHSRLNLAKQAQIYSQPPSTRASRANVQHVDDDNDSERDSTLDSTSQYSRPSKAPTDISRDTLPSMLKRNTLASTSGNIQRSSPAKRPSTNRPKSELHTDNWFVNIETPTDGYETLRHQQLPSQAPALQEQAYHDRRDSIEFSEDEEVSYMDVPAPLRMNPPTPPPVPEHRLRKPTSLSTISDVSSISRASTPKRKFYGDLRSATANLRPVSSTPPRTTGVKQSRSPEPEMSERRGHEGSPRVVSRTGLDIDGDLGLGAGNGLIGNWRRRDVSGKVAEEGRSPGLYR</sequence>
<dbReference type="EMBL" id="ML996568">
    <property type="protein sequence ID" value="KAF2760500.1"/>
    <property type="molecule type" value="Genomic_DNA"/>
</dbReference>
<feature type="transmembrane region" description="Helical" evidence="2">
    <location>
        <begin position="148"/>
        <end position="167"/>
    </location>
</feature>
<evidence type="ECO:0000256" key="1">
    <source>
        <dbReference type="SAM" id="MobiDB-lite"/>
    </source>
</evidence>
<feature type="region of interest" description="Disordered" evidence="1">
    <location>
        <begin position="520"/>
        <end position="607"/>
    </location>
</feature>
<organism evidence="3 4">
    <name type="scientific">Pseudovirgaria hyperparasitica</name>
    <dbReference type="NCBI Taxonomy" id="470096"/>
    <lineage>
        <taxon>Eukaryota</taxon>
        <taxon>Fungi</taxon>
        <taxon>Dikarya</taxon>
        <taxon>Ascomycota</taxon>
        <taxon>Pezizomycotina</taxon>
        <taxon>Dothideomycetes</taxon>
        <taxon>Dothideomycetes incertae sedis</taxon>
        <taxon>Acrospermales</taxon>
        <taxon>Acrospermaceae</taxon>
        <taxon>Pseudovirgaria</taxon>
    </lineage>
</organism>
<feature type="compositionally biased region" description="Polar residues" evidence="1">
    <location>
        <begin position="333"/>
        <end position="346"/>
    </location>
</feature>
<evidence type="ECO:0000313" key="3">
    <source>
        <dbReference type="EMBL" id="KAF2760500.1"/>
    </source>
</evidence>
<proteinExistence type="predicted"/>
<evidence type="ECO:0000313" key="4">
    <source>
        <dbReference type="Proteomes" id="UP000799437"/>
    </source>
</evidence>
<keyword evidence="4" id="KW-1185">Reference proteome</keyword>
<gene>
    <name evidence="3" type="ORF">EJ05DRAFT_536600</name>
</gene>
<feature type="compositionally biased region" description="Basic and acidic residues" evidence="1">
    <location>
        <begin position="588"/>
        <end position="601"/>
    </location>
</feature>
<feature type="compositionally biased region" description="Basic and acidic residues" evidence="1">
    <location>
        <begin position="545"/>
        <end position="560"/>
    </location>
</feature>
<feature type="compositionally biased region" description="Polar residues" evidence="1">
    <location>
        <begin position="391"/>
        <end position="412"/>
    </location>
</feature>
<accession>A0A6A6WET4</accession>
<dbReference type="Proteomes" id="UP000799437">
    <property type="component" value="Unassembled WGS sequence"/>
</dbReference>
<feature type="transmembrane region" description="Helical" evidence="2">
    <location>
        <begin position="204"/>
        <end position="228"/>
    </location>
</feature>
<evidence type="ECO:0000256" key="2">
    <source>
        <dbReference type="SAM" id="Phobius"/>
    </source>
</evidence>
<keyword evidence="2" id="KW-1133">Transmembrane helix</keyword>
<dbReference type="GeneID" id="54490379"/>
<dbReference type="AlphaFoldDB" id="A0A6A6WET4"/>
<name>A0A6A6WET4_9PEZI</name>
<feature type="transmembrane region" description="Helical" evidence="2">
    <location>
        <begin position="115"/>
        <end position="136"/>
    </location>
</feature>
<feature type="transmembrane region" description="Helical" evidence="2">
    <location>
        <begin position="91"/>
        <end position="109"/>
    </location>
</feature>
<feature type="compositionally biased region" description="Low complexity" evidence="1">
    <location>
        <begin position="496"/>
        <end position="507"/>
    </location>
</feature>
<dbReference type="OrthoDB" id="5404940at2759"/>
<dbReference type="RefSeq" id="XP_033602951.1">
    <property type="nucleotide sequence ID" value="XM_033749325.1"/>
</dbReference>
<feature type="region of interest" description="Disordered" evidence="1">
    <location>
        <begin position="474"/>
        <end position="507"/>
    </location>
</feature>
<feature type="compositionally biased region" description="Polar residues" evidence="1">
    <location>
        <begin position="524"/>
        <end position="544"/>
    </location>
</feature>
<keyword evidence="2" id="KW-0472">Membrane</keyword>
<reference evidence="3" key="1">
    <citation type="journal article" date="2020" name="Stud. Mycol.">
        <title>101 Dothideomycetes genomes: a test case for predicting lifestyles and emergence of pathogens.</title>
        <authorList>
            <person name="Haridas S."/>
            <person name="Albert R."/>
            <person name="Binder M."/>
            <person name="Bloem J."/>
            <person name="Labutti K."/>
            <person name="Salamov A."/>
            <person name="Andreopoulos B."/>
            <person name="Baker S."/>
            <person name="Barry K."/>
            <person name="Bills G."/>
            <person name="Bluhm B."/>
            <person name="Cannon C."/>
            <person name="Castanera R."/>
            <person name="Culley D."/>
            <person name="Daum C."/>
            <person name="Ezra D."/>
            <person name="Gonzalez J."/>
            <person name="Henrissat B."/>
            <person name="Kuo A."/>
            <person name="Liang C."/>
            <person name="Lipzen A."/>
            <person name="Lutzoni F."/>
            <person name="Magnuson J."/>
            <person name="Mondo S."/>
            <person name="Nolan M."/>
            <person name="Ohm R."/>
            <person name="Pangilinan J."/>
            <person name="Park H.-J."/>
            <person name="Ramirez L."/>
            <person name="Alfaro M."/>
            <person name="Sun H."/>
            <person name="Tritt A."/>
            <person name="Yoshinaga Y."/>
            <person name="Zwiers L.-H."/>
            <person name="Turgeon B."/>
            <person name="Goodwin S."/>
            <person name="Spatafora J."/>
            <person name="Crous P."/>
            <person name="Grigoriev I."/>
        </authorList>
    </citation>
    <scope>NUCLEOTIDE SEQUENCE</scope>
    <source>
        <strain evidence="3">CBS 121739</strain>
    </source>
</reference>
<feature type="region of interest" description="Disordered" evidence="1">
    <location>
        <begin position="239"/>
        <end position="290"/>
    </location>
</feature>
<keyword evidence="2" id="KW-0812">Transmembrane</keyword>
<feature type="compositionally biased region" description="Polar residues" evidence="1">
    <location>
        <begin position="271"/>
        <end position="286"/>
    </location>
</feature>
<feature type="region of interest" description="Disordered" evidence="1">
    <location>
        <begin position="333"/>
        <end position="421"/>
    </location>
</feature>